<keyword evidence="1" id="KW-1133">Transmembrane helix</keyword>
<evidence type="ECO:0000313" key="4">
    <source>
        <dbReference type="Proteomes" id="UP000190064"/>
    </source>
</evidence>
<accession>A0A1T1HAS6</accession>
<evidence type="ECO:0000313" key="3">
    <source>
        <dbReference type="EMBL" id="OOV86850.1"/>
    </source>
</evidence>
<sequence>MTLEVLFLFFSAFMAATIFPFYSEAWLFILLQQGYDPVPLVIVASLGNTLGAVVNWYLGRYLLKYQHKRWFYFKPEQIGRMQIRFQRYGIWSLLMAWLPVVGDVLTLIAGIMRVHLLPFLALVATGKTLRYLAVVYFAGWFAQ</sequence>
<evidence type="ECO:0000259" key="2">
    <source>
        <dbReference type="Pfam" id="PF09335"/>
    </source>
</evidence>
<dbReference type="GO" id="GO:0005886">
    <property type="term" value="C:plasma membrane"/>
    <property type="evidence" value="ECO:0007669"/>
    <property type="project" value="UniProtKB-ARBA"/>
</dbReference>
<keyword evidence="4" id="KW-1185">Reference proteome</keyword>
<dbReference type="InterPro" id="IPR051311">
    <property type="entry name" value="DedA_domain"/>
</dbReference>
<proteinExistence type="predicted"/>
<comment type="caution">
    <text evidence="3">The sequence shown here is derived from an EMBL/GenBank/DDBJ whole genome shotgun (WGS) entry which is preliminary data.</text>
</comment>
<dbReference type="RefSeq" id="WP_078319901.1">
    <property type="nucleotide sequence ID" value="NZ_FXTS01000005.1"/>
</dbReference>
<name>A0A1T1HAS6_OCELI</name>
<dbReference type="AlphaFoldDB" id="A0A1T1HAS6"/>
<gene>
    <name evidence="3" type="ORF">BTA35_0211160</name>
</gene>
<dbReference type="EMBL" id="MTSD02000004">
    <property type="protein sequence ID" value="OOV86850.1"/>
    <property type="molecule type" value="Genomic_DNA"/>
</dbReference>
<organism evidence="3 4">
    <name type="scientific">Oceanospirillum linum</name>
    <dbReference type="NCBI Taxonomy" id="966"/>
    <lineage>
        <taxon>Bacteria</taxon>
        <taxon>Pseudomonadati</taxon>
        <taxon>Pseudomonadota</taxon>
        <taxon>Gammaproteobacteria</taxon>
        <taxon>Oceanospirillales</taxon>
        <taxon>Oceanospirillaceae</taxon>
        <taxon>Oceanospirillum</taxon>
    </lineage>
</organism>
<dbReference type="PANTHER" id="PTHR42709">
    <property type="entry name" value="ALKALINE PHOSPHATASE LIKE PROTEIN"/>
    <property type="match status" value="1"/>
</dbReference>
<protein>
    <recommendedName>
        <fullName evidence="2">VTT domain-containing protein</fullName>
    </recommendedName>
</protein>
<dbReference type="PANTHER" id="PTHR42709:SF4">
    <property type="entry name" value="INNER MEMBRANE PROTEIN YQAA"/>
    <property type="match status" value="1"/>
</dbReference>
<dbReference type="Proteomes" id="UP000190064">
    <property type="component" value="Unassembled WGS sequence"/>
</dbReference>
<dbReference type="InterPro" id="IPR032816">
    <property type="entry name" value="VTT_dom"/>
</dbReference>
<keyword evidence="1" id="KW-0472">Membrane</keyword>
<reference evidence="3" key="1">
    <citation type="submission" date="2017-02" db="EMBL/GenBank/DDBJ databases">
        <title>Draft Genome Sequence of the Salt Water Bacterium Oceanospirillum linum ATCC 11336.</title>
        <authorList>
            <person name="Trachtenberg A.M."/>
            <person name="Carney J.G."/>
            <person name="Linnane J.D."/>
            <person name="Rheaume B.A."/>
            <person name="Pitts N.L."/>
            <person name="Mykles D.L."/>
            <person name="Maclea K.S."/>
        </authorList>
    </citation>
    <scope>NUCLEOTIDE SEQUENCE [LARGE SCALE GENOMIC DNA]</scope>
    <source>
        <strain evidence="3">ATCC 11336</strain>
    </source>
</reference>
<feature type="transmembrane region" description="Helical" evidence="1">
    <location>
        <begin position="117"/>
        <end position="142"/>
    </location>
</feature>
<evidence type="ECO:0000256" key="1">
    <source>
        <dbReference type="SAM" id="Phobius"/>
    </source>
</evidence>
<dbReference type="Pfam" id="PF09335">
    <property type="entry name" value="VTT_dom"/>
    <property type="match status" value="1"/>
</dbReference>
<feature type="transmembrane region" description="Helical" evidence="1">
    <location>
        <begin position="88"/>
        <end position="111"/>
    </location>
</feature>
<feature type="transmembrane region" description="Helical" evidence="1">
    <location>
        <begin position="37"/>
        <end position="58"/>
    </location>
</feature>
<feature type="domain" description="VTT" evidence="2">
    <location>
        <begin position="26"/>
        <end position="137"/>
    </location>
</feature>
<feature type="transmembrane region" description="Helical" evidence="1">
    <location>
        <begin position="7"/>
        <end position="31"/>
    </location>
</feature>
<keyword evidence="1" id="KW-0812">Transmembrane</keyword>